<proteinExistence type="predicted"/>
<organism evidence="1 2">
    <name type="scientific">Vibrio vulnificus</name>
    <dbReference type="NCBI Taxonomy" id="672"/>
    <lineage>
        <taxon>Bacteria</taxon>
        <taxon>Pseudomonadati</taxon>
        <taxon>Pseudomonadota</taxon>
        <taxon>Gammaproteobacteria</taxon>
        <taxon>Vibrionales</taxon>
        <taxon>Vibrionaceae</taxon>
        <taxon>Vibrio</taxon>
    </lineage>
</organism>
<dbReference type="AlphaFoldDB" id="A0A2S3QUQ4"/>
<dbReference type="RefSeq" id="WP_103201413.1">
    <property type="nucleotide sequence ID" value="NZ_JASMUA010000009.1"/>
</dbReference>
<name>A0A2S3QUQ4_VIBVL</name>
<evidence type="ECO:0000313" key="2">
    <source>
        <dbReference type="Proteomes" id="UP000237466"/>
    </source>
</evidence>
<evidence type="ECO:0000313" key="1">
    <source>
        <dbReference type="EMBL" id="POB41138.1"/>
    </source>
</evidence>
<sequence>MNKHILFWSLSLSLLPTYAYSNNCKVDGYTIGFFNGVVTSRRDAKLGLSKIINTLATQQYRGQPVEYALFYNDSNYKERGIDVLADFAETFDQRTNELEQKQFERWEAFWDVVSGRNNSPIIKKIDSLVKGFLAFVNDTLSRGINEIIHEFLEGLASLAGSDINTDEVRMKHRLRNDSQTWQGKKLIYLAHSQGNLWVNESFHYVNQRLGYDETNIKVIHIAPASPTLNGDYILSDKDHVINGLNFTGIGSVPFPNISIPTSDKDSLGHGLVEIYLTNQQTKQMIKDEVDKALDSVKSPAMEDYLFDIRFEYSENYLKAHRPPKIAFVDSLESRDYCGLSNVDYFFDFYGACGNYYRAVEDAGSPYITSERELVVSKKNPVLIPLTIPDGQQPYHLQVQECLAIPPAGSFLLGEIAGIYDLEAPFDLTAKLVVTDRFGREYDIDDRDVSPHIEGGYLKCAGTGSFSELVAIQSGYSDDEKRYLKTEQLTGTYELSAQKIWHHCGGH</sequence>
<reference evidence="1 2" key="1">
    <citation type="journal article" date="2018" name="Front. Microbiol.">
        <title>Phylogeny of Vibrio vulnificus from the Analysis of the Core-Genome: Implications for Intra-Species Taxonomy.</title>
        <authorList>
            <person name="Roig F.J."/>
            <person name="Gonzalez-Candelas F."/>
            <person name="Sanjuan E."/>
            <person name="Fouz B."/>
            <person name="Feil E.J."/>
            <person name="Llorens C."/>
            <person name="Baker-Austin C."/>
            <person name="Oliver J.D."/>
            <person name="Danin-Poleg Y."/>
            <person name="Gibas C.J."/>
            <person name="Kashi Y."/>
            <person name="Gulig P.A."/>
            <person name="Morrison S.S."/>
            <person name="Amaro C."/>
        </authorList>
    </citation>
    <scope>NUCLEOTIDE SEQUENCE [LARGE SCALE GENOMIC DNA]</scope>
    <source>
        <strain evidence="1 2">CECT4608</strain>
    </source>
</reference>
<dbReference type="Proteomes" id="UP000237466">
    <property type="component" value="Unassembled WGS sequence"/>
</dbReference>
<protein>
    <submittedName>
        <fullName evidence="1">Uncharacterized protein</fullName>
    </submittedName>
</protein>
<accession>A0A2S3QUQ4</accession>
<gene>
    <name evidence="1" type="ORF">CRN52_25765</name>
</gene>
<comment type="caution">
    <text evidence="1">The sequence shown here is derived from an EMBL/GenBank/DDBJ whole genome shotgun (WGS) entry which is preliminary data.</text>
</comment>
<dbReference type="EMBL" id="PDGH01000157">
    <property type="protein sequence ID" value="POB41138.1"/>
    <property type="molecule type" value="Genomic_DNA"/>
</dbReference>